<dbReference type="NCBIfam" id="TIGR01460">
    <property type="entry name" value="HAD-SF-IIA"/>
    <property type="match status" value="1"/>
</dbReference>
<evidence type="ECO:0000256" key="1">
    <source>
        <dbReference type="ARBA" id="ARBA00001946"/>
    </source>
</evidence>
<evidence type="ECO:0000256" key="2">
    <source>
        <dbReference type="ARBA" id="ARBA00007958"/>
    </source>
</evidence>
<dbReference type="InterPro" id="IPR036412">
    <property type="entry name" value="HAD-like_sf"/>
</dbReference>
<keyword evidence="7" id="KW-1185">Reference proteome</keyword>
<dbReference type="InterPro" id="IPR006357">
    <property type="entry name" value="HAD-SF_hydro_IIA"/>
</dbReference>
<keyword evidence="3" id="KW-0479">Metal-binding</keyword>
<name>A0ABP3TGC7_9GAMM</name>
<reference evidence="7" key="1">
    <citation type="journal article" date="2019" name="Int. J. Syst. Evol. Microbiol.">
        <title>The Global Catalogue of Microorganisms (GCM) 10K type strain sequencing project: providing services to taxonomists for standard genome sequencing and annotation.</title>
        <authorList>
            <consortium name="The Broad Institute Genomics Platform"/>
            <consortium name="The Broad Institute Genome Sequencing Center for Infectious Disease"/>
            <person name="Wu L."/>
            <person name="Ma J."/>
        </authorList>
    </citation>
    <scope>NUCLEOTIDE SEQUENCE [LARGE SCALE GENOMIC DNA]</scope>
    <source>
        <strain evidence="7">JCM 15134</strain>
    </source>
</reference>
<dbReference type="Gene3D" id="3.40.50.1000">
    <property type="entry name" value="HAD superfamily/HAD-like"/>
    <property type="match status" value="2"/>
</dbReference>
<dbReference type="PANTHER" id="PTHR19288:SF46">
    <property type="entry name" value="HALOACID DEHALOGENASE-LIKE HYDROLASE DOMAIN-CONTAINING PROTEIN 2"/>
    <property type="match status" value="1"/>
</dbReference>
<evidence type="ECO:0000313" key="7">
    <source>
        <dbReference type="Proteomes" id="UP001499915"/>
    </source>
</evidence>
<evidence type="ECO:0000256" key="4">
    <source>
        <dbReference type="ARBA" id="ARBA00022842"/>
    </source>
</evidence>
<dbReference type="Pfam" id="PF13242">
    <property type="entry name" value="Hydrolase_like"/>
    <property type="match status" value="1"/>
</dbReference>
<dbReference type="SUPFAM" id="SSF56784">
    <property type="entry name" value="HAD-like"/>
    <property type="match status" value="1"/>
</dbReference>
<dbReference type="InterPro" id="IPR023214">
    <property type="entry name" value="HAD_sf"/>
</dbReference>
<organism evidence="6 7">
    <name type="scientific">Marinobacterium maritimum</name>
    <dbReference type="NCBI Taxonomy" id="500162"/>
    <lineage>
        <taxon>Bacteria</taxon>
        <taxon>Pseudomonadati</taxon>
        <taxon>Pseudomonadota</taxon>
        <taxon>Gammaproteobacteria</taxon>
        <taxon>Oceanospirillales</taxon>
        <taxon>Oceanospirillaceae</taxon>
        <taxon>Marinobacterium</taxon>
    </lineage>
</organism>
<dbReference type="PANTHER" id="PTHR19288">
    <property type="entry name" value="4-NITROPHENYLPHOSPHATASE-RELATED"/>
    <property type="match status" value="1"/>
</dbReference>
<evidence type="ECO:0000256" key="5">
    <source>
        <dbReference type="ARBA" id="ARBA00039666"/>
    </source>
</evidence>
<sequence>MGKQGGVAGMKVFEGIRGVLIDLEGVLYVGEQVIEGAVDTIDWLSEHQIPHRFVTNTTTQSRDDLSRKMKALGFPAEPGDILSTPAAAAAYLRQQQLHSCFLAVSEAIRDEFQEFACVETAPDAVVIGDIGKDWDYDLVNHIAQMVMAGAQLVALHKGKFWQTDEGLRVDIGAFVAGIEYVTGGEARVIGKPSAAFFQAGIEALQCPAENILMIGDDIESDVAGAQRCGMKGALVRTGKFRQEQLATSEILPDAVLDSIAELPCYL</sequence>
<dbReference type="GO" id="GO:0016787">
    <property type="term" value="F:hydrolase activity"/>
    <property type="evidence" value="ECO:0007669"/>
    <property type="project" value="UniProtKB-KW"/>
</dbReference>
<keyword evidence="4" id="KW-0460">Magnesium</keyword>
<dbReference type="InterPro" id="IPR006355">
    <property type="entry name" value="LHPP/HDHD2"/>
</dbReference>
<protein>
    <recommendedName>
        <fullName evidence="5">Haloacid dehalogenase-like hydrolase domain-containing protein 2</fullName>
    </recommendedName>
</protein>
<dbReference type="Proteomes" id="UP001499915">
    <property type="component" value="Unassembled WGS sequence"/>
</dbReference>
<dbReference type="EMBL" id="BAAAET010000005">
    <property type="protein sequence ID" value="GAA0700398.1"/>
    <property type="molecule type" value="Genomic_DNA"/>
</dbReference>
<accession>A0ABP3TGC7</accession>
<keyword evidence="6" id="KW-0378">Hydrolase</keyword>
<proteinExistence type="inferred from homology"/>
<comment type="caution">
    <text evidence="6">The sequence shown here is derived from an EMBL/GenBank/DDBJ whole genome shotgun (WGS) entry which is preliminary data.</text>
</comment>
<gene>
    <name evidence="6" type="ORF">GCM10009104_31710</name>
</gene>
<evidence type="ECO:0000256" key="3">
    <source>
        <dbReference type="ARBA" id="ARBA00022723"/>
    </source>
</evidence>
<comment type="cofactor">
    <cofactor evidence="1">
        <name>Mg(2+)</name>
        <dbReference type="ChEBI" id="CHEBI:18420"/>
    </cofactor>
</comment>
<evidence type="ECO:0000313" key="6">
    <source>
        <dbReference type="EMBL" id="GAA0700398.1"/>
    </source>
</evidence>
<comment type="similarity">
    <text evidence="2">Belongs to the HAD-like hydrolase superfamily.</text>
</comment>
<dbReference type="Pfam" id="PF13344">
    <property type="entry name" value="Hydrolase_6"/>
    <property type="match status" value="1"/>
</dbReference>
<dbReference type="NCBIfam" id="TIGR01458">
    <property type="entry name" value="HAD-SF-IIA-hyp3"/>
    <property type="match status" value="1"/>
</dbReference>